<evidence type="ECO:0000313" key="3">
    <source>
        <dbReference type="Proteomes" id="UP000827092"/>
    </source>
</evidence>
<keyword evidence="3" id="KW-1185">Reference proteome</keyword>
<proteinExistence type="predicted"/>
<feature type="compositionally biased region" description="Basic residues" evidence="1">
    <location>
        <begin position="59"/>
        <end position="73"/>
    </location>
</feature>
<feature type="region of interest" description="Disordered" evidence="1">
    <location>
        <begin position="50"/>
        <end position="92"/>
    </location>
</feature>
<evidence type="ECO:0000256" key="1">
    <source>
        <dbReference type="SAM" id="MobiDB-lite"/>
    </source>
</evidence>
<sequence length="92" mass="10551">MFMILHRISLGISKDTQAFVEASIQLPFPQHILHCGVGPRELAEKYYRRAGQSGVSGEKRRKQYRHNNTRHRSGSQLRPDAPHTEAPERIFG</sequence>
<organism evidence="2 3">
    <name type="scientific">Oedothorax gibbosus</name>
    <dbReference type="NCBI Taxonomy" id="931172"/>
    <lineage>
        <taxon>Eukaryota</taxon>
        <taxon>Metazoa</taxon>
        <taxon>Ecdysozoa</taxon>
        <taxon>Arthropoda</taxon>
        <taxon>Chelicerata</taxon>
        <taxon>Arachnida</taxon>
        <taxon>Araneae</taxon>
        <taxon>Araneomorphae</taxon>
        <taxon>Entelegynae</taxon>
        <taxon>Araneoidea</taxon>
        <taxon>Linyphiidae</taxon>
        <taxon>Erigoninae</taxon>
        <taxon>Oedothorax</taxon>
    </lineage>
</organism>
<reference evidence="2 3" key="1">
    <citation type="journal article" date="2022" name="Nat. Ecol. Evol.">
        <title>A masculinizing supergene underlies an exaggerated male reproductive morph in a spider.</title>
        <authorList>
            <person name="Hendrickx F."/>
            <person name="De Corte Z."/>
            <person name="Sonet G."/>
            <person name="Van Belleghem S.M."/>
            <person name="Kostlbacher S."/>
            <person name="Vangestel C."/>
        </authorList>
    </citation>
    <scope>NUCLEOTIDE SEQUENCE [LARGE SCALE GENOMIC DNA]</scope>
    <source>
        <strain evidence="2">W744_W776</strain>
    </source>
</reference>
<dbReference type="EMBL" id="JAFNEN010000242">
    <property type="protein sequence ID" value="KAG8188321.1"/>
    <property type="molecule type" value="Genomic_DNA"/>
</dbReference>
<accession>A0AAV6UXV2</accession>
<dbReference type="Proteomes" id="UP000827092">
    <property type="component" value="Unassembled WGS sequence"/>
</dbReference>
<name>A0AAV6UXV2_9ARAC</name>
<protein>
    <submittedName>
        <fullName evidence="2">Uncharacterized protein</fullName>
    </submittedName>
</protein>
<evidence type="ECO:0000313" key="2">
    <source>
        <dbReference type="EMBL" id="KAG8188321.1"/>
    </source>
</evidence>
<comment type="caution">
    <text evidence="2">The sequence shown here is derived from an EMBL/GenBank/DDBJ whole genome shotgun (WGS) entry which is preliminary data.</text>
</comment>
<dbReference type="AlphaFoldDB" id="A0AAV6UXV2"/>
<feature type="compositionally biased region" description="Basic and acidic residues" evidence="1">
    <location>
        <begin position="80"/>
        <end position="92"/>
    </location>
</feature>
<gene>
    <name evidence="2" type="ORF">JTE90_008961</name>
</gene>